<dbReference type="EMBL" id="RPFJ01000002">
    <property type="protein sequence ID" value="RPE00204.1"/>
    <property type="molecule type" value="Genomic_DNA"/>
</dbReference>
<evidence type="ECO:0000256" key="3">
    <source>
        <dbReference type="ARBA" id="ARBA00005201"/>
    </source>
</evidence>
<comment type="function">
    <text evidence="1">Catalyzes the phosphorylation of riboflavin to FMN followed by the adenylation of FMN to FAD.</text>
</comment>
<dbReference type="SUPFAM" id="SSF82114">
    <property type="entry name" value="Riboflavin kinase-like"/>
    <property type="match status" value="1"/>
</dbReference>
<evidence type="ECO:0000256" key="12">
    <source>
        <dbReference type="ARBA" id="ARBA00023268"/>
    </source>
</evidence>
<dbReference type="Pfam" id="PF01687">
    <property type="entry name" value="Flavokinase"/>
    <property type="match status" value="1"/>
</dbReference>
<dbReference type="GO" id="GO:0006747">
    <property type="term" value="P:FAD biosynthetic process"/>
    <property type="evidence" value="ECO:0007669"/>
    <property type="project" value="UniProtKB-UniRule"/>
</dbReference>
<accession>A0A3N4PKR2</accession>
<dbReference type="InterPro" id="IPR014729">
    <property type="entry name" value="Rossmann-like_a/b/a_fold"/>
</dbReference>
<sequence length="315" mass="35796">MKIHRSIKEFTGKENSSIVTIGTFDGVHIGHQEIIKNLVKQSLNNGGNSVILTFFPHPRMVLQQGVDLKLLTTLSEKIALLEKTGLDVLVIEPFTKEFSRLTAVDFVRNVLIQQLKLKKLVIGYDHHFGRNREGNFEQLQQYGELYNFSVEEIPAQDIKNIAVSSTKIRNALLEGDIKKANSFLGYEYLLTGTIVHGKGLGKKYNYPTININIKEDYKLIPKPGVYIVKTRLNNKNLFGIMNIGFRPTINGKNQTIEVHLLDFNGDLYGKDISISIAYRLRDEQKFDSLEHLFAQIKKDETTTRALIKQGEISFS</sequence>
<dbReference type="FunFam" id="3.40.50.620:FF:000021">
    <property type="entry name" value="Riboflavin biosynthesis protein"/>
    <property type="match status" value="1"/>
</dbReference>
<organism evidence="17 18">
    <name type="scientific">Aureibaculum marinum</name>
    <dbReference type="NCBI Taxonomy" id="2487930"/>
    <lineage>
        <taxon>Bacteria</taxon>
        <taxon>Pseudomonadati</taxon>
        <taxon>Bacteroidota</taxon>
        <taxon>Flavobacteriia</taxon>
        <taxon>Flavobacteriales</taxon>
        <taxon>Flavobacteriaceae</taxon>
        <taxon>Aureibaculum</taxon>
    </lineage>
</organism>
<evidence type="ECO:0000256" key="13">
    <source>
        <dbReference type="ARBA" id="ARBA00047880"/>
    </source>
</evidence>
<evidence type="ECO:0000256" key="5">
    <source>
        <dbReference type="ARBA" id="ARBA00022643"/>
    </source>
</evidence>
<keyword evidence="4 15" id="KW-0285">Flavoprotein</keyword>
<dbReference type="GO" id="GO:0009398">
    <property type="term" value="P:FMN biosynthetic process"/>
    <property type="evidence" value="ECO:0007669"/>
    <property type="project" value="UniProtKB-UniRule"/>
</dbReference>
<dbReference type="RefSeq" id="WP_123896440.1">
    <property type="nucleotide sequence ID" value="NZ_RPFJ01000002.1"/>
</dbReference>
<dbReference type="Pfam" id="PF06574">
    <property type="entry name" value="FAD_syn"/>
    <property type="match status" value="1"/>
</dbReference>
<dbReference type="EC" id="2.7.1.26" evidence="15"/>
<keyword evidence="10 15" id="KW-0274">FAD</keyword>
<evidence type="ECO:0000256" key="15">
    <source>
        <dbReference type="PIRNR" id="PIRNR004491"/>
    </source>
</evidence>
<evidence type="ECO:0000256" key="8">
    <source>
        <dbReference type="ARBA" id="ARBA00022741"/>
    </source>
</evidence>
<evidence type="ECO:0000256" key="10">
    <source>
        <dbReference type="ARBA" id="ARBA00022827"/>
    </source>
</evidence>
<comment type="pathway">
    <text evidence="3 15">Cofactor biosynthesis; FMN biosynthesis; FMN from riboflavin (ATP route): step 1/1.</text>
</comment>
<dbReference type="GO" id="GO:0009231">
    <property type="term" value="P:riboflavin biosynthetic process"/>
    <property type="evidence" value="ECO:0007669"/>
    <property type="project" value="InterPro"/>
</dbReference>
<comment type="similarity">
    <text evidence="15">Belongs to the ribF family.</text>
</comment>
<dbReference type="SMART" id="SM00904">
    <property type="entry name" value="Flavokinase"/>
    <property type="match status" value="1"/>
</dbReference>
<dbReference type="InterPro" id="IPR015865">
    <property type="entry name" value="Riboflavin_kinase_bac/euk"/>
</dbReference>
<dbReference type="PANTHER" id="PTHR22749:SF6">
    <property type="entry name" value="RIBOFLAVIN KINASE"/>
    <property type="match status" value="1"/>
</dbReference>
<dbReference type="Gene3D" id="3.40.50.620">
    <property type="entry name" value="HUPs"/>
    <property type="match status" value="1"/>
</dbReference>
<dbReference type="InterPro" id="IPR015864">
    <property type="entry name" value="FAD_synthase"/>
</dbReference>
<comment type="pathway">
    <text evidence="2 15">Cofactor biosynthesis; FAD biosynthesis; FAD from FMN: step 1/1.</text>
</comment>
<evidence type="ECO:0000256" key="11">
    <source>
        <dbReference type="ARBA" id="ARBA00022840"/>
    </source>
</evidence>
<dbReference type="NCBIfam" id="TIGR00083">
    <property type="entry name" value="ribF"/>
    <property type="match status" value="1"/>
</dbReference>
<keyword evidence="6 15" id="KW-0808">Transferase</keyword>
<comment type="caution">
    <text evidence="17">The sequence shown here is derived from an EMBL/GenBank/DDBJ whole genome shotgun (WGS) entry which is preliminary data.</text>
</comment>
<keyword evidence="9 15" id="KW-0418">Kinase</keyword>
<comment type="catalytic activity">
    <reaction evidence="13 15">
        <text>riboflavin + ATP = FMN + ADP + H(+)</text>
        <dbReference type="Rhea" id="RHEA:14357"/>
        <dbReference type="ChEBI" id="CHEBI:15378"/>
        <dbReference type="ChEBI" id="CHEBI:30616"/>
        <dbReference type="ChEBI" id="CHEBI:57986"/>
        <dbReference type="ChEBI" id="CHEBI:58210"/>
        <dbReference type="ChEBI" id="CHEBI:456216"/>
        <dbReference type="EC" id="2.7.1.26"/>
    </reaction>
</comment>
<protein>
    <recommendedName>
        <fullName evidence="15">Riboflavin biosynthesis protein</fullName>
    </recommendedName>
    <domain>
        <recommendedName>
            <fullName evidence="15">Riboflavin kinase</fullName>
            <ecNumber evidence="15">2.7.1.26</ecNumber>
        </recommendedName>
        <alternativeName>
            <fullName evidence="15">Flavokinase</fullName>
        </alternativeName>
    </domain>
    <domain>
        <recommendedName>
            <fullName evidence="15">FMN adenylyltransferase</fullName>
            <ecNumber evidence="15">2.7.7.2</ecNumber>
        </recommendedName>
        <alternativeName>
            <fullName evidence="15">FAD pyrophosphorylase</fullName>
        </alternativeName>
        <alternativeName>
            <fullName evidence="15">FAD synthase</fullName>
        </alternativeName>
    </domain>
</protein>
<evidence type="ECO:0000256" key="2">
    <source>
        <dbReference type="ARBA" id="ARBA00004726"/>
    </source>
</evidence>
<evidence type="ECO:0000313" key="17">
    <source>
        <dbReference type="EMBL" id="RPE00204.1"/>
    </source>
</evidence>
<dbReference type="GO" id="GO:0005524">
    <property type="term" value="F:ATP binding"/>
    <property type="evidence" value="ECO:0007669"/>
    <property type="project" value="UniProtKB-UniRule"/>
</dbReference>
<evidence type="ECO:0000256" key="9">
    <source>
        <dbReference type="ARBA" id="ARBA00022777"/>
    </source>
</evidence>
<evidence type="ECO:0000256" key="14">
    <source>
        <dbReference type="ARBA" id="ARBA00049494"/>
    </source>
</evidence>
<dbReference type="UniPathway" id="UPA00277">
    <property type="reaction ID" value="UER00407"/>
</dbReference>
<dbReference type="CDD" id="cd02064">
    <property type="entry name" value="FAD_synthetase_N"/>
    <property type="match status" value="1"/>
</dbReference>
<evidence type="ECO:0000313" key="18">
    <source>
        <dbReference type="Proteomes" id="UP000270856"/>
    </source>
</evidence>
<name>A0A3N4PKR2_9FLAO</name>
<dbReference type="AlphaFoldDB" id="A0A3N4PKR2"/>
<keyword evidence="8 15" id="KW-0547">Nucleotide-binding</keyword>
<comment type="catalytic activity">
    <reaction evidence="14 15">
        <text>FMN + ATP + H(+) = FAD + diphosphate</text>
        <dbReference type="Rhea" id="RHEA:17237"/>
        <dbReference type="ChEBI" id="CHEBI:15378"/>
        <dbReference type="ChEBI" id="CHEBI:30616"/>
        <dbReference type="ChEBI" id="CHEBI:33019"/>
        <dbReference type="ChEBI" id="CHEBI:57692"/>
        <dbReference type="ChEBI" id="CHEBI:58210"/>
        <dbReference type="EC" id="2.7.7.2"/>
    </reaction>
</comment>
<keyword evidence="5 15" id="KW-0288">FMN</keyword>
<dbReference type="UniPathway" id="UPA00276">
    <property type="reaction ID" value="UER00406"/>
</dbReference>
<reference evidence="17 18" key="1">
    <citation type="submission" date="2018-11" db="EMBL/GenBank/DDBJ databases">
        <title>Aureibaculum marinum gen. nov., sp. nov., a member of the family Flavobacteriaceae isolated from the Bohai Sea.</title>
        <authorList>
            <person name="Ji X."/>
        </authorList>
    </citation>
    <scope>NUCLEOTIDE SEQUENCE [LARGE SCALE GENOMIC DNA]</scope>
    <source>
        <strain evidence="17 18">BH-SD17</strain>
    </source>
</reference>
<dbReference type="NCBIfam" id="NF004162">
    <property type="entry name" value="PRK05627.1-5"/>
    <property type="match status" value="1"/>
</dbReference>
<evidence type="ECO:0000256" key="4">
    <source>
        <dbReference type="ARBA" id="ARBA00022630"/>
    </source>
</evidence>
<gene>
    <name evidence="17" type="ORF">EGM88_02775</name>
</gene>
<dbReference type="InterPro" id="IPR002606">
    <property type="entry name" value="Riboflavin_kinase_bac"/>
</dbReference>
<dbReference type="EC" id="2.7.7.2" evidence="15"/>
<dbReference type="Proteomes" id="UP000270856">
    <property type="component" value="Unassembled WGS sequence"/>
</dbReference>
<dbReference type="NCBIfam" id="NF004160">
    <property type="entry name" value="PRK05627.1-3"/>
    <property type="match status" value="1"/>
</dbReference>
<evidence type="ECO:0000259" key="16">
    <source>
        <dbReference type="SMART" id="SM00904"/>
    </source>
</evidence>
<keyword evidence="12" id="KW-0511">Multifunctional enzyme</keyword>
<keyword evidence="18" id="KW-1185">Reference proteome</keyword>
<evidence type="ECO:0000256" key="6">
    <source>
        <dbReference type="ARBA" id="ARBA00022679"/>
    </source>
</evidence>
<dbReference type="PANTHER" id="PTHR22749">
    <property type="entry name" value="RIBOFLAVIN KINASE/FMN ADENYLYLTRANSFERASE"/>
    <property type="match status" value="1"/>
</dbReference>
<dbReference type="GO" id="GO:0008531">
    <property type="term" value="F:riboflavin kinase activity"/>
    <property type="evidence" value="ECO:0007669"/>
    <property type="project" value="UniProtKB-UniRule"/>
</dbReference>
<keyword evidence="11 15" id="KW-0067">ATP-binding</keyword>
<dbReference type="GO" id="GO:0003919">
    <property type="term" value="F:FMN adenylyltransferase activity"/>
    <property type="evidence" value="ECO:0007669"/>
    <property type="project" value="UniProtKB-UniRule"/>
</dbReference>
<keyword evidence="7 15" id="KW-0548">Nucleotidyltransferase</keyword>
<evidence type="ECO:0000256" key="7">
    <source>
        <dbReference type="ARBA" id="ARBA00022695"/>
    </source>
</evidence>
<dbReference type="Gene3D" id="2.40.30.30">
    <property type="entry name" value="Riboflavin kinase-like"/>
    <property type="match status" value="1"/>
</dbReference>
<evidence type="ECO:0000256" key="1">
    <source>
        <dbReference type="ARBA" id="ARBA00002121"/>
    </source>
</evidence>
<dbReference type="OrthoDB" id="9803667at2"/>
<dbReference type="PIRSF" id="PIRSF004491">
    <property type="entry name" value="FAD_Synth"/>
    <property type="match status" value="1"/>
</dbReference>
<dbReference type="SUPFAM" id="SSF52374">
    <property type="entry name" value="Nucleotidylyl transferase"/>
    <property type="match status" value="1"/>
</dbReference>
<dbReference type="InterPro" id="IPR023468">
    <property type="entry name" value="Riboflavin_kinase"/>
</dbReference>
<feature type="domain" description="Riboflavin kinase" evidence="16">
    <location>
        <begin position="183"/>
        <end position="308"/>
    </location>
</feature>
<proteinExistence type="inferred from homology"/>
<dbReference type="InterPro" id="IPR023465">
    <property type="entry name" value="Riboflavin_kinase_dom_sf"/>
</dbReference>